<dbReference type="AlphaFoldDB" id="A0A9K3EM90"/>
<comment type="caution">
    <text evidence="1">The sequence shown here is derived from an EMBL/GenBank/DDBJ whole genome shotgun (WGS) entry which is preliminary data.</text>
</comment>
<reference evidence="1" key="1">
    <citation type="journal article" date="2017" name="Nature">
        <title>The sunflower genome provides insights into oil metabolism, flowering and Asterid evolution.</title>
        <authorList>
            <person name="Badouin H."/>
            <person name="Gouzy J."/>
            <person name="Grassa C.J."/>
            <person name="Murat F."/>
            <person name="Staton S.E."/>
            <person name="Cottret L."/>
            <person name="Lelandais-Briere C."/>
            <person name="Owens G.L."/>
            <person name="Carrere S."/>
            <person name="Mayjonade B."/>
            <person name="Legrand L."/>
            <person name="Gill N."/>
            <person name="Kane N.C."/>
            <person name="Bowers J.E."/>
            <person name="Hubner S."/>
            <person name="Bellec A."/>
            <person name="Berard A."/>
            <person name="Berges H."/>
            <person name="Blanchet N."/>
            <person name="Boniface M.C."/>
            <person name="Brunel D."/>
            <person name="Catrice O."/>
            <person name="Chaidir N."/>
            <person name="Claudel C."/>
            <person name="Donnadieu C."/>
            <person name="Faraut T."/>
            <person name="Fievet G."/>
            <person name="Helmstetter N."/>
            <person name="King M."/>
            <person name="Knapp S.J."/>
            <person name="Lai Z."/>
            <person name="Le Paslier M.C."/>
            <person name="Lippi Y."/>
            <person name="Lorenzon L."/>
            <person name="Mandel J.R."/>
            <person name="Marage G."/>
            <person name="Marchand G."/>
            <person name="Marquand E."/>
            <person name="Bret-Mestries E."/>
            <person name="Morien E."/>
            <person name="Nambeesan S."/>
            <person name="Nguyen T."/>
            <person name="Pegot-Espagnet P."/>
            <person name="Pouilly N."/>
            <person name="Raftis F."/>
            <person name="Sallet E."/>
            <person name="Schiex T."/>
            <person name="Thomas J."/>
            <person name="Vandecasteele C."/>
            <person name="Vares D."/>
            <person name="Vear F."/>
            <person name="Vautrin S."/>
            <person name="Crespi M."/>
            <person name="Mangin B."/>
            <person name="Burke J.M."/>
            <person name="Salse J."/>
            <person name="Munos S."/>
            <person name="Vincourt P."/>
            <person name="Rieseberg L.H."/>
            <person name="Langlade N.B."/>
        </authorList>
    </citation>
    <scope>NUCLEOTIDE SEQUENCE</scope>
    <source>
        <tissue evidence="1">Leaves</tissue>
    </source>
</reference>
<name>A0A9K3EM90_HELAN</name>
<evidence type="ECO:0000313" key="1">
    <source>
        <dbReference type="EMBL" id="KAF5774529.1"/>
    </source>
</evidence>
<evidence type="ECO:0000313" key="2">
    <source>
        <dbReference type="Proteomes" id="UP000215914"/>
    </source>
</evidence>
<dbReference type="Gramene" id="mRNA:HanXRQr2_Chr13g0601521">
    <property type="protein sequence ID" value="CDS:HanXRQr2_Chr13g0601521.1"/>
    <property type="gene ID" value="HanXRQr2_Chr13g0601521"/>
</dbReference>
<protein>
    <submittedName>
        <fullName evidence="1">Uncharacterized protein</fullName>
    </submittedName>
</protein>
<sequence length="49" mass="5654">MRLLSDPFVLSLPEQATDQTTTATTDALPYLLVINTDWHRRRYRSSSIC</sequence>
<reference evidence="1" key="2">
    <citation type="submission" date="2020-06" db="EMBL/GenBank/DDBJ databases">
        <title>Helianthus annuus Genome sequencing and assembly Release 2.</title>
        <authorList>
            <person name="Gouzy J."/>
            <person name="Langlade N."/>
            <person name="Munos S."/>
        </authorList>
    </citation>
    <scope>NUCLEOTIDE SEQUENCE</scope>
    <source>
        <tissue evidence="1">Leaves</tissue>
    </source>
</reference>
<organism evidence="1 2">
    <name type="scientific">Helianthus annuus</name>
    <name type="common">Common sunflower</name>
    <dbReference type="NCBI Taxonomy" id="4232"/>
    <lineage>
        <taxon>Eukaryota</taxon>
        <taxon>Viridiplantae</taxon>
        <taxon>Streptophyta</taxon>
        <taxon>Embryophyta</taxon>
        <taxon>Tracheophyta</taxon>
        <taxon>Spermatophyta</taxon>
        <taxon>Magnoliopsida</taxon>
        <taxon>eudicotyledons</taxon>
        <taxon>Gunneridae</taxon>
        <taxon>Pentapetalae</taxon>
        <taxon>asterids</taxon>
        <taxon>campanulids</taxon>
        <taxon>Asterales</taxon>
        <taxon>Asteraceae</taxon>
        <taxon>Asteroideae</taxon>
        <taxon>Heliantheae alliance</taxon>
        <taxon>Heliantheae</taxon>
        <taxon>Helianthus</taxon>
    </lineage>
</organism>
<keyword evidence="2" id="KW-1185">Reference proteome</keyword>
<dbReference type="Proteomes" id="UP000215914">
    <property type="component" value="Unassembled WGS sequence"/>
</dbReference>
<proteinExistence type="predicted"/>
<dbReference type="EMBL" id="MNCJ02000328">
    <property type="protein sequence ID" value="KAF5774529.1"/>
    <property type="molecule type" value="Genomic_DNA"/>
</dbReference>
<accession>A0A9K3EM90</accession>
<gene>
    <name evidence="1" type="ORF">HanXRQr2_Chr13g0601521</name>
</gene>